<proteinExistence type="inferred from homology"/>
<protein>
    <submittedName>
        <fullName evidence="7">(salmon louse) hypothetical protein</fullName>
    </submittedName>
</protein>
<dbReference type="Gene3D" id="1.20.1070.10">
    <property type="entry name" value="Rhodopsin 7-helix transmembrane proteins"/>
    <property type="match status" value="1"/>
</dbReference>
<evidence type="ECO:0000256" key="2">
    <source>
        <dbReference type="ARBA" id="ARBA00010663"/>
    </source>
</evidence>
<feature type="domain" description="G-protein coupled receptors family 1 profile" evidence="6">
    <location>
        <begin position="113"/>
        <end position="307"/>
    </location>
</feature>
<comment type="similarity">
    <text evidence="2">Belongs to the G-protein coupled receptor 1 family.</text>
</comment>
<dbReference type="AlphaFoldDB" id="A0A7R8D4T1"/>
<keyword evidence="3" id="KW-0812">Transmembrane</keyword>
<organism evidence="7 8">
    <name type="scientific">Lepeophtheirus salmonis</name>
    <name type="common">Salmon louse</name>
    <name type="synonym">Caligus salmonis</name>
    <dbReference type="NCBI Taxonomy" id="72036"/>
    <lineage>
        <taxon>Eukaryota</taxon>
        <taxon>Metazoa</taxon>
        <taxon>Ecdysozoa</taxon>
        <taxon>Arthropoda</taxon>
        <taxon>Crustacea</taxon>
        <taxon>Multicrustacea</taxon>
        <taxon>Hexanauplia</taxon>
        <taxon>Copepoda</taxon>
        <taxon>Siphonostomatoida</taxon>
        <taxon>Caligidae</taxon>
        <taxon>Lepeophtheirus</taxon>
    </lineage>
</organism>
<dbReference type="PROSITE" id="PS50262">
    <property type="entry name" value="G_PROTEIN_RECEP_F1_2"/>
    <property type="match status" value="1"/>
</dbReference>
<reference evidence="7" key="1">
    <citation type="submission" date="2021-02" db="EMBL/GenBank/DDBJ databases">
        <authorList>
            <person name="Bekaert M."/>
        </authorList>
    </citation>
    <scope>NUCLEOTIDE SEQUENCE</scope>
    <source>
        <strain evidence="7">IoA-00</strain>
    </source>
</reference>
<dbReference type="Proteomes" id="UP000675881">
    <property type="component" value="Chromosome 7"/>
</dbReference>
<evidence type="ECO:0000256" key="1">
    <source>
        <dbReference type="ARBA" id="ARBA00004370"/>
    </source>
</evidence>
<evidence type="ECO:0000313" key="8">
    <source>
        <dbReference type="Proteomes" id="UP000675881"/>
    </source>
</evidence>
<dbReference type="SUPFAM" id="SSF81321">
    <property type="entry name" value="Family A G protein-coupled receptor-like"/>
    <property type="match status" value="1"/>
</dbReference>
<dbReference type="PANTHER" id="PTHR46641">
    <property type="entry name" value="FMRFAMIDE RECEPTOR-RELATED"/>
    <property type="match status" value="1"/>
</dbReference>
<gene>
    <name evidence="7" type="ORF">LSAA_12916</name>
</gene>
<dbReference type="InterPro" id="IPR017452">
    <property type="entry name" value="GPCR_Rhodpsn_7TM"/>
</dbReference>
<dbReference type="PANTHER" id="PTHR46641:SF2">
    <property type="entry name" value="FMRFAMIDE RECEPTOR"/>
    <property type="match status" value="1"/>
</dbReference>
<dbReference type="PRINTS" id="PR00237">
    <property type="entry name" value="GPCRRHODOPSN"/>
</dbReference>
<evidence type="ECO:0000313" key="7">
    <source>
        <dbReference type="EMBL" id="CAF2998592.1"/>
    </source>
</evidence>
<dbReference type="CDD" id="cd14978">
    <property type="entry name" value="7tmA_FMRFamide_R-like"/>
    <property type="match status" value="1"/>
</dbReference>
<keyword evidence="8" id="KW-1185">Reference proteome</keyword>
<accession>A0A7R8D4T1</accession>
<sequence>MDVKNSSLPISPELLKYCYNSSITKMESKVNIVFWVEGVILGIVAVLGIIGNILTIIVLARISLNNVFNQLILALCVTDCFFNVFSLIEYSAKKAFGFISYDTPILQRPLAKRYIAVCHPFLIHHRFQNSQRSVKKRTCQYLLPTILGSILVNVPKFFEFKVKEVSVPEYSKSIFPTNLRLSNMYQVYYINWTRAFFTAFIPFILLILLNGKIVNQIKKADKFISESTNSQKSETKLARILVLLVFSFLICNLGKVVLNIYDIHMLGTIEACSQAQLTFKSPFWVVIMISVNHLLFVMNSSTNLILFSVIGTQFKMTLLTILRLRSVPKTNQKVK</sequence>
<dbReference type="OrthoDB" id="6362912at2759"/>
<keyword evidence="5" id="KW-0472">Membrane</keyword>
<dbReference type="GO" id="GO:0016020">
    <property type="term" value="C:membrane"/>
    <property type="evidence" value="ECO:0007669"/>
    <property type="project" value="UniProtKB-SubCell"/>
</dbReference>
<name>A0A7R8D4T1_LEPSM</name>
<evidence type="ECO:0000256" key="5">
    <source>
        <dbReference type="ARBA" id="ARBA00023136"/>
    </source>
</evidence>
<comment type="subcellular location">
    <subcellularLocation>
        <location evidence="1">Membrane</location>
    </subcellularLocation>
</comment>
<dbReference type="InterPro" id="IPR052954">
    <property type="entry name" value="GPCR-Ligand_Int"/>
</dbReference>
<evidence type="ECO:0000259" key="6">
    <source>
        <dbReference type="PROSITE" id="PS50262"/>
    </source>
</evidence>
<dbReference type="EMBL" id="HG994586">
    <property type="protein sequence ID" value="CAF2998592.1"/>
    <property type="molecule type" value="Genomic_DNA"/>
</dbReference>
<evidence type="ECO:0000256" key="3">
    <source>
        <dbReference type="ARBA" id="ARBA00022692"/>
    </source>
</evidence>
<dbReference type="GO" id="GO:0004930">
    <property type="term" value="F:G protein-coupled receptor activity"/>
    <property type="evidence" value="ECO:0007669"/>
    <property type="project" value="InterPro"/>
</dbReference>
<dbReference type="InterPro" id="IPR000276">
    <property type="entry name" value="GPCR_Rhodpsn"/>
</dbReference>
<dbReference type="Pfam" id="PF00001">
    <property type="entry name" value="7tm_1"/>
    <property type="match status" value="1"/>
</dbReference>
<keyword evidence="4" id="KW-1133">Transmembrane helix</keyword>
<evidence type="ECO:0000256" key="4">
    <source>
        <dbReference type="ARBA" id="ARBA00022989"/>
    </source>
</evidence>